<dbReference type="SUPFAM" id="SSF63411">
    <property type="entry name" value="LuxS/MPP-like metallohydrolase"/>
    <property type="match status" value="4"/>
</dbReference>
<dbReference type="GO" id="GO:0006508">
    <property type="term" value="P:proteolysis"/>
    <property type="evidence" value="ECO:0007669"/>
    <property type="project" value="UniProtKB-KW"/>
</dbReference>
<dbReference type="EMBL" id="MPUH01000303">
    <property type="protein sequence ID" value="OMJ83460.1"/>
    <property type="molecule type" value="Genomic_DNA"/>
</dbReference>
<dbReference type="PANTHER" id="PTHR43690:SF18">
    <property type="entry name" value="INSULIN-DEGRADING ENZYME-RELATED"/>
    <property type="match status" value="1"/>
</dbReference>
<keyword evidence="7" id="KW-0482">Metalloprotease</keyword>
<keyword evidence="5" id="KW-0378">Hydrolase</keyword>
<organism evidence="12 13">
    <name type="scientific">Stentor coeruleus</name>
    <dbReference type="NCBI Taxonomy" id="5963"/>
    <lineage>
        <taxon>Eukaryota</taxon>
        <taxon>Sar</taxon>
        <taxon>Alveolata</taxon>
        <taxon>Ciliophora</taxon>
        <taxon>Postciliodesmatophora</taxon>
        <taxon>Heterotrichea</taxon>
        <taxon>Heterotrichida</taxon>
        <taxon>Stentoridae</taxon>
        <taxon>Stentor</taxon>
    </lineage>
</organism>
<keyword evidence="3" id="KW-0645">Protease</keyword>
<dbReference type="Pfam" id="PF05193">
    <property type="entry name" value="Peptidase_M16_C"/>
    <property type="match status" value="1"/>
</dbReference>
<dbReference type="Gene3D" id="3.30.830.10">
    <property type="entry name" value="Metalloenzyme, LuxS/M16 peptidase-like"/>
    <property type="match status" value="4"/>
</dbReference>
<feature type="domain" description="Peptidase M16 middle/third" evidence="10">
    <location>
        <begin position="362"/>
        <end position="650"/>
    </location>
</feature>
<dbReference type="InterPro" id="IPR032632">
    <property type="entry name" value="Peptidase_M16_M"/>
</dbReference>
<evidence type="ECO:0000256" key="5">
    <source>
        <dbReference type="ARBA" id="ARBA00022801"/>
    </source>
</evidence>
<feature type="domain" description="Coenzyme PQQ synthesis protein F-like C-terminal lobe" evidence="11">
    <location>
        <begin position="759"/>
        <end position="857"/>
    </location>
</feature>
<name>A0A1R2C3B6_9CILI</name>
<evidence type="ECO:0000256" key="4">
    <source>
        <dbReference type="ARBA" id="ARBA00022723"/>
    </source>
</evidence>
<dbReference type="OrthoDB" id="952271at2759"/>
<comment type="cofactor">
    <cofactor evidence="1">
        <name>Zn(2+)</name>
        <dbReference type="ChEBI" id="CHEBI:29105"/>
    </cofactor>
</comment>
<evidence type="ECO:0000313" key="12">
    <source>
        <dbReference type="EMBL" id="OMJ83460.1"/>
    </source>
</evidence>
<comment type="caution">
    <text evidence="12">The sequence shown here is derived from an EMBL/GenBank/DDBJ whole genome shotgun (WGS) entry which is preliminary data.</text>
</comment>
<dbReference type="PANTHER" id="PTHR43690">
    <property type="entry name" value="NARDILYSIN"/>
    <property type="match status" value="1"/>
</dbReference>
<dbReference type="Pfam" id="PF16187">
    <property type="entry name" value="Peptidase_M16_M"/>
    <property type="match status" value="1"/>
</dbReference>
<dbReference type="FunFam" id="3.30.830.10:FF:000005">
    <property type="entry name" value="nardilysin isoform X1"/>
    <property type="match status" value="1"/>
</dbReference>
<comment type="similarity">
    <text evidence="2">Belongs to the peptidase M16 family.</text>
</comment>
<dbReference type="Pfam" id="PF00675">
    <property type="entry name" value="Peptidase_M16"/>
    <property type="match status" value="1"/>
</dbReference>
<feature type="domain" description="Peptidase M16 C-terminal" evidence="9">
    <location>
        <begin position="180"/>
        <end position="356"/>
    </location>
</feature>
<feature type="domain" description="Peptidase M16 N-terminal" evidence="8">
    <location>
        <begin position="28"/>
        <end position="156"/>
    </location>
</feature>
<dbReference type="Proteomes" id="UP000187209">
    <property type="component" value="Unassembled WGS sequence"/>
</dbReference>
<reference evidence="12 13" key="1">
    <citation type="submission" date="2016-11" db="EMBL/GenBank/DDBJ databases">
        <title>The macronuclear genome of Stentor coeruleus: a giant cell with tiny introns.</title>
        <authorList>
            <person name="Slabodnick M."/>
            <person name="Ruby J.G."/>
            <person name="Reiff S.B."/>
            <person name="Swart E.C."/>
            <person name="Gosai S."/>
            <person name="Prabakaran S."/>
            <person name="Witkowska E."/>
            <person name="Larue G.E."/>
            <person name="Fisher S."/>
            <person name="Freeman R.M."/>
            <person name="Gunawardena J."/>
            <person name="Chu W."/>
            <person name="Stover N.A."/>
            <person name="Gregory B.D."/>
            <person name="Nowacki M."/>
            <person name="Derisi J."/>
            <person name="Roy S.W."/>
            <person name="Marshall W.F."/>
            <person name="Sood P."/>
        </authorList>
    </citation>
    <scope>NUCLEOTIDE SEQUENCE [LARGE SCALE GENOMIC DNA]</scope>
    <source>
        <strain evidence="12">WM001</strain>
    </source>
</reference>
<gene>
    <name evidence="12" type="ORF">SteCoe_15629</name>
</gene>
<keyword evidence="4" id="KW-0479">Metal-binding</keyword>
<dbReference type="InterPro" id="IPR050626">
    <property type="entry name" value="Peptidase_M16"/>
</dbReference>
<dbReference type="GO" id="GO:0004222">
    <property type="term" value="F:metalloendopeptidase activity"/>
    <property type="evidence" value="ECO:0007669"/>
    <property type="project" value="UniProtKB-ARBA"/>
</dbReference>
<evidence type="ECO:0008006" key="14">
    <source>
        <dbReference type="Google" id="ProtNLM"/>
    </source>
</evidence>
<keyword evidence="6" id="KW-0862">Zinc</keyword>
<evidence type="ECO:0000259" key="9">
    <source>
        <dbReference type="Pfam" id="PF05193"/>
    </source>
</evidence>
<dbReference type="Pfam" id="PF22456">
    <property type="entry name" value="PqqF-like_C_4"/>
    <property type="match status" value="1"/>
</dbReference>
<dbReference type="InterPro" id="IPR007863">
    <property type="entry name" value="Peptidase_M16_C"/>
</dbReference>
<keyword evidence="13" id="KW-1185">Reference proteome</keyword>
<evidence type="ECO:0000313" key="13">
    <source>
        <dbReference type="Proteomes" id="UP000187209"/>
    </source>
</evidence>
<evidence type="ECO:0000259" key="8">
    <source>
        <dbReference type="Pfam" id="PF00675"/>
    </source>
</evidence>
<dbReference type="AlphaFoldDB" id="A0A1R2C3B6"/>
<evidence type="ECO:0000256" key="1">
    <source>
        <dbReference type="ARBA" id="ARBA00001947"/>
    </source>
</evidence>
<proteinExistence type="inferred from homology"/>
<dbReference type="InterPro" id="IPR011249">
    <property type="entry name" value="Metalloenz_LuxS/M16"/>
</dbReference>
<dbReference type="InterPro" id="IPR054734">
    <property type="entry name" value="PqqF-like_C_4"/>
</dbReference>
<protein>
    <recommendedName>
        <fullName evidence="14">Insulin-degrading enzyme</fullName>
    </recommendedName>
</protein>
<dbReference type="InterPro" id="IPR011765">
    <property type="entry name" value="Pept_M16_N"/>
</dbReference>
<dbReference type="GO" id="GO:0046872">
    <property type="term" value="F:metal ion binding"/>
    <property type="evidence" value="ECO:0007669"/>
    <property type="project" value="UniProtKB-KW"/>
</dbReference>
<evidence type="ECO:0000256" key="2">
    <source>
        <dbReference type="ARBA" id="ARBA00007261"/>
    </source>
</evidence>
<dbReference type="FunFam" id="3.30.830.10:FF:000012">
    <property type="entry name" value="Protease 3"/>
    <property type="match status" value="1"/>
</dbReference>
<evidence type="ECO:0000256" key="3">
    <source>
        <dbReference type="ARBA" id="ARBA00022670"/>
    </source>
</evidence>
<sequence length="944" mass="110073">MAEVVIEKSSKDLREYKYFILPNDIKCLVVSDPETQLSSASMNVHIGSVHEDIHGLAHFLEHMLFLGTSKYPIENEYSNFLTSHGGYSNAFTASEDTNYFFKVSSEHLHQSLDLFAQFFISPLFNADSVSRELKAVDSEYNKNILDDNWRFYQIMRNSMNSPYNHFGLGSSKTLDFEGIRDKVIEFYGKYYSANLMSLVVYGKESVSVLEKWVEEMFVEVVNKKIVLNELVKPVFGDLGTLTRVVPVKKMRNLRLVWTLPAQFPLYQFKPDRYISNLLGHEGKNSILSYLKYENLAEELTSYLDDFYSTCSVVFVDIKLTEKGLAQYEHIMEVVSQYTEYLRTHDPEEYIFEELKAVAFSQFTFKNKEDPIWFAQRLASKLGKYPSEKVLVATELFETFDKNIIKEMIGYLNPQNMQAFLVSEDFDKSTMEQEKYYGTYMLKEDIKPELKQKLENPNVDTSQKQLSHPTVNPYITTSHEVLDLISQKYPEEILKNDKCRVWHKQNSKFAVDKVHGQLLLFCNSIGFDNNVYSYVLGDIWVKLLKEKIREEVYLADIAGLDYDISIDTHGIRISLGGFAQKYAKFFEYLVKVLGEFKVEIQDECTFNDIKGLSVIQLKNMFLGKPYEQVQRLVYESNLYGGYFSVSDKLKALEKTEFVDLCWFAQKWLKNVFFEWIIIGNLTKDSVITMANNCINSFESIKSPSYMSPSEFLLLKVLKIPKNSPSLYKSTLIEPSETNCAVLSQWQLGPETDNSQATLALIENYLEEPCFNVLRTQEQLGYIVWSYPHKIRGIQNISFLVQSSVKCPSYIFTRITAFLEQMKTEIEKISDEEFNTLIESCKKKNFKKDISIKDEYNRFKYEVDTAAYCFDRKKKIKGQLKDIKKEDLALVYDKIFFKDNRRLDLEVLAQKMIDEENALIGERSVENDLNMFWRRSKTWQQVYIRK</sequence>
<accession>A0A1R2C3B6</accession>
<evidence type="ECO:0000259" key="11">
    <source>
        <dbReference type="Pfam" id="PF22456"/>
    </source>
</evidence>
<evidence type="ECO:0000259" key="10">
    <source>
        <dbReference type="Pfam" id="PF16187"/>
    </source>
</evidence>
<evidence type="ECO:0000256" key="7">
    <source>
        <dbReference type="ARBA" id="ARBA00023049"/>
    </source>
</evidence>
<evidence type="ECO:0000256" key="6">
    <source>
        <dbReference type="ARBA" id="ARBA00022833"/>
    </source>
</evidence>